<evidence type="ECO:0000256" key="1">
    <source>
        <dbReference type="PIRSR" id="PIRSR640198-1"/>
    </source>
</evidence>
<dbReference type="Gene3D" id="1.10.3290.10">
    <property type="entry name" value="Fido-like domain"/>
    <property type="match status" value="1"/>
</dbReference>
<name>A0A6S6SC76_9BACT</name>
<evidence type="ECO:0000259" key="3">
    <source>
        <dbReference type="PROSITE" id="PS51459"/>
    </source>
</evidence>
<keyword evidence="2" id="KW-0067">ATP-binding</keyword>
<feature type="binding site" evidence="2">
    <location>
        <begin position="210"/>
        <end position="217"/>
    </location>
    <ligand>
        <name>ATP</name>
        <dbReference type="ChEBI" id="CHEBI:30616"/>
    </ligand>
</feature>
<reference evidence="4" key="1">
    <citation type="submission" date="2020-01" db="EMBL/GenBank/DDBJ databases">
        <authorList>
            <person name="Meier V. D."/>
            <person name="Meier V D."/>
        </authorList>
    </citation>
    <scope>NUCLEOTIDE SEQUENCE</scope>
    <source>
        <strain evidence="4">HLG_WM_MAG_05</strain>
    </source>
</reference>
<dbReference type="EMBL" id="CACVAU010000006">
    <property type="protein sequence ID" value="CAA6802239.1"/>
    <property type="molecule type" value="Genomic_DNA"/>
</dbReference>
<dbReference type="PANTHER" id="PTHR13504">
    <property type="entry name" value="FIDO DOMAIN-CONTAINING PROTEIN DDB_G0283145"/>
    <property type="match status" value="1"/>
</dbReference>
<evidence type="ECO:0000256" key="2">
    <source>
        <dbReference type="PIRSR" id="PIRSR640198-2"/>
    </source>
</evidence>
<dbReference type="GO" id="GO:0005524">
    <property type="term" value="F:ATP binding"/>
    <property type="evidence" value="ECO:0007669"/>
    <property type="project" value="UniProtKB-KW"/>
</dbReference>
<dbReference type="PROSITE" id="PS51459">
    <property type="entry name" value="FIDO"/>
    <property type="match status" value="1"/>
</dbReference>
<organism evidence="4">
    <name type="scientific">uncultured Sulfurovum sp</name>
    <dbReference type="NCBI Taxonomy" id="269237"/>
    <lineage>
        <taxon>Bacteria</taxon>
        <taxon>Pseudomonadati</taxon>
        <taxon>Campylobacterota</taxon>
        <taxon>Epsilonproteobacteria</taxon>
        <taxon>Campylobacterales</taxon>
        <taxon>Sulfurovaceae</taxon>
        <taxon>Sulfurovum</taxon>
        <taxon>environmental samples</taxon>
    </lineage>
</organism>
<dbReference type="InterPro" id="IPR040198">
    <property type="entry name" value="Fido_containing"/>
</dbReference>
<proteinExistence type="predicted"/>
<protein>
    <submittedName>
        <fullName evidence="4">Fic family protein</fullName>
    </submittedName>
</protein>
<feature type="active site" evidence="1">
    <location>
        <position position="206"/>
    </location>
</feature>
<dbReference type="InterPro" id="IPR003812">
    <property type="entry name" value="Fido"/>
</dbReference>
<dbReference type="InterPro" id="IPR025230">
    <property type="entry name" value="DUF4172"/>
</dbReference>
<dbReference type="InterPro" id="IPR036597">
    <property type="entry name" value="Fido-like_dom_sf"/>
</dbReference>
<dbReference type="Pfam" id="PF13776">
    <property type="entry name" value="DUF4172"/>
    <property type="match status" value="1"/>
</dbReference>
<sequence>MNTKKWIWQHQDFPNFNYNYKEIEPMIFHLIEKSGELKGKISYLSDNEQDNFSIETSLSEIIATSEIEGVELKRDSVRSSLQKKLNITFNREEDKSTKNSDSLTELYIDSRFNQDDLSIDRLHKWHHAIFEAYSSILYPVNKGVFRDHDDMQIVSGSIGKEKIHYVAIPQNQIESSIQELIKYINGSNENFIVKSAVAHLWFESIHPYDDGNGRIGRAIVNYILAKEGGLDNRYYSISSAINQSRKEYYNKLEKTQKLVHNPKLELTEWIQWHTESIEKSIEISIENIQKVVEKTKFHDKVRHIKLNDKQTKVINKLLDLGEGNFQGGLTNKKYRGLTKTDAVTASRHLKDMLNKGIIREIEGYSGRSTRYELDI</sequence>
<accession>A0A6S6SC76</accession>
<dbReference type="AlphaFoldDB" id="A0A6S6SC76"/>
<feature type="binding site" evidence="2">
    <location>
        <begin position="248"/>
        <end position="249"/>
    </location>
    <ligand>
        <name>ATP</name>
        <dbReference type="ChEBI" id="CHEBI:30616"/>
    </ligand>
</feature>
<feature type="domain" description="Fido" evidence="3">
    <location>
        <begin position="117"/>
        <end position="272"/>
    </location>
</feature>
<keyword evidence="2" id="KW-0547">Nucleotide-binding</keyword>
<dbReference type="Gene3D" id="1.10.10.10">
    <property type="entry name" value="Winged helix-like DNA-binding domain superfamily/Winged helix DNA-binding domain"/>
    <property type="match status" value="1"/>
</dbReference>
<gene>
    <name evidence="4" type="ORF">HELGO_WM10526</name>
</gene>
<dbReference type="InterPro" id="IPR036388">
    <property type="entry name" value="WH-like_DNA-bd_sf"/>
</dbReference>
<dbReference type="PANTHER" id="PTHR13504:SF33">
    <property type="entry name" value="FIC FAMILY PROTEIN"/>
    <property type="match status" value="1"/>
</dbReference>
<evidence type="ECO:0000313" key="4">
    <source>
        <dbReference type="EMBL" id="CAA6802239.1"/>
    </source>
</evidence>
<dbReference type="Pfam" id="PF02661">
    <property type="entry name" value="Fic"/>
    <property type="match status" value="1"/>
</dbReference>
<dbReference type="SUPFAM" id="SSF140931">
    <property type="entry name" value="Fic-like"/>
    <property type="match status" value="1"/>
</dbReference>